<proteinExistence type="predicted"/>
<accession>A0A4R2PGQ5</accession>
<reference evidence="1 2" key="1">
    <citation type="submission" date="2019-03" db="EMBL/GenBank/DDBJ databases">
        <title>Genomic Encyclopedia of Type Strains, Phase IV (KMG-IV): sequencing the most valuable type-strain genomes for metagenomic binning, comparative biology and taxonomic classification.</title>
        <authorList>
            <person name="Goeker M."/>
        </authorList>
    </citation>
    <scope>NUCLEOTIDE SEQUENCE [LARGE SCALE GENOMIC DNA]</scope>
    <source>
        <strain evidence="1 2">DSM 2132</strain>
    </source>
</reference>
<dbReference type="OrthoDB" id="7364706at2"/>
<name>A0A4R2PGQ5_RHOSA</name>
<protein>
    <submittedName>
        <fullName evidence="1">Uncharacterized protein</fullName>
    </submittedName>
</protein>
<dbReference type="Proteomes" id="UP000295399">
    <property type="component" value="Unassembled WGS sequence"/>
</dbReference>
<evidence type="ECO:0000313" key="2">
    <source>
        <dbReference type="Proteomes" id="UP000295399"/>
    </source>
</evidence>
<dbReference type="AlphaFoldDB" id="A0A4R2PGQ5"/>
<comment type="caution">
    <text evidence="1">The sequence shown here is derived from an EMBL/GenBank/DDBJ whole genome shotgun (WGS) entry which is preliminary data.</text>
</comment>
<organism evidence="1 2">
    <name type="scientific">Rhodothalassium salexigens DSM 2132</name>
    <dbReference type="NCBI Taxonomy" id="1188247"/>
    <lineage>
        <taxon>Bacteria</taxon>
        <taxon>Pseudomonadati</taxon>
        <taxon>Pseudomonadota</taxon>
        <taxon>Alphaproteobacteria</taxon>
        <taxon>Rhodothalassiales</taxon>
        <taxon>Rhodothalassiaceae</taxon>
        <taxon>Rhodothalassium</taxon>
    </lineage>
</organism>
<dbReference type="InParanoid" id="A0A4R2PGQ5"/>
<keyword evidence="2" id="KW-1185">Reference proteome</keyword>
<dbReference type="EMBL" id="SLXO01000005">
    <property type="protein sequence ID" value="TCP34397.1"/>
    <property type="molecule type" value="Genomic_DNA"/>
</dbReference>
<dbReference type="RefSeq" id="WP_132708338.1">
    <property type="nucleotide sequence ID" value="NZ_JACIGF010000005.1"/>
</dbReference>
<evidence type="ECO:0000313" key="1">
    <source>
        <dbReference type="EMBL" id="TCP34397.1"/>
    </source>
</evidence>
<sequence length="87" mass="10001">MAQANDRYLDAAKQDYDRLKGEVQSLKQSITNPDGPDSQLLDTAWADLEDQWQRLQAVGETASEEVQQSFDQGRERLRRVIDSYRQG</sequence>
<gene>
    <name evidence="1" type="ORF">EV659_10522</name>
</gene>